<name>A0ABW5KNC4_9SPHI</name>
<keyword evidence="2" id="KW-1185">Reference proteome</keyword>
<accession>A0ABW5KNC4</accession>
<gene>
    <name evidence="1" type="ORF">ACFSR5_19475</name>
</gene>
<comment type="caution">
    <text evidence="1">The sequence shown here is derived from an EMBL/GenBank/DDBJ whole genome shotgun (WGS) entry which is preliminary data.</text>
</comment>
<reference evidence="2" key="1">
    <citation type="journal article" date="2019" name="Int. J. Syst. Evol. Microbiol.">
        <title>The Global Catalogue of Microorganisms (GCM) 10K type strain sequencing project: providing services to taxonomists for standard genome sequencing and annotation.</title>
        <authorList>
            <consortium name="The Broad Institute Genomics Platform"/>
            <consortium name="The Broad Institute Genome Sequencing Center for Infectious Disease"/>
            <person name="Wu L."/>
            <person name="Ma J."/>
        </authorList>
    </citation>
    <scope>NUCLEOTIDE SEQUENCE [LARGE SCALE GENOMIC DNA]</scope>
    <source>
        <strain evidence="2">KCTC 42662</strain>
    </source>
</reference>
<proteinExistence type="predicted"/>
<evidence type="ECO:0000313" key="2">
    <source>
        <dbReference type="Proteomes" id="UP001597545"/>
    </source>
</evidence>
<sequence length="165" mass="18560">MKTIIITLLLLSYYAGQGQESLDNAYERFEKLLLHKIEYPERLKDRCIPTVALLLIDFNQSGEVDTIKVTDSAFDEISKQLSNIKSIEIFDALFTYATQAGATTCRLAIPLHIDTEEMGSCASILMSNDFTRLTSLDGNSLTGSYFICPIVYMRRLTGFTYQSSN</sequence>
<evidence type="ECO:0000313" key="1">
    <source>
        <dbReference type="EMBL" id="MFD2549834.1"/>
    </source>
</evidence>
<protein>
    <submittedName>
        <fullName evidence="1">Uncharacterized protein</fullName>
    </submittedName>
</protein>
<dbReference type="EMBL" id="JBHULR010000021">
    <property type="protein sequence ID" value="MFD2549834.1"/>
    <property type="molecule type" value="Genomic_DNA"/>
</dbReference>
<dbReference type="Proteomes" id="UP001597545">
    <property type="component" value="Unassembled WGS sequence"/>
</dbReference>
<dbReference type="RefSeq" id="WP_380906172.1">
    <property type="nucleotide sequence ID" value="NZ_JBHUEG010000018.1"/>
</dbReference>
<organism evidence="1 2">
    <name type="scientific">Sphingobacterium suaedae</name>
    <dbReference type="NCBI Taxonomy" id="1686402"/>
    <lineage>
        <taxon>Bacteria</taxon>
        <taxon>Pseudomonadati</taxon>
        <taxon>Bacteroidota</taxon>
        <taxon>Sphingobacteriia</taxon>
        <taxon>Sphingobacteriales</taxon>
        <taxon>Sphingobacteriaceae</taxon>
        <taxon>Sphingobacterium</taxon>
    </lineage>
</organism>